<evidence type="ECO:0000313" key="2">
    <source>
        <dbReference type="Proteomes" id="UP000028501"/>
    </source>
</evidence>
<dbReference type="RefSeq" id="WP_010878135.1">
    <property type="nucleotide sequence ID" value="NZ_CP006577.1"/>
</dbReference>
<proteinExistence type="predicted"/>
<evidence type="ECO:0000313" key="1">
    <source>
        <dbReference type="EMBL" id="AIG97512.1"/>
    </source>
</evidence>
<dbReference type="AlphaFoldDB" id="A0A075WD31"/>
<dbReference type="SMR" id="A0A075WD31"/>
<organism evidence="1 2">
    <name type="scientific">Archaeoglobus fulgidus DSM 8774</name>
    <dbReference type="NCBI Taxonomy" id="1344584"/>
    <lineage>
        <taxon>Archaea</taxon>
        <taxon>Methanobacteriati</taxon>
        <taxon>Methanobacteriota</taxon>
        <taxon>Archaeoglobi</taxon>
        <taxon>Archaeoglobales</taxon>
        <taxon>Archaeoglobaceae</taxon>
        <taxon>Archaeoglobus</taxon>
    </lineage>
</organism>
<gene>
    <name evidence="1" type="ORF">AFULGI_00007120</name>
</gene>
<dbReference type="HOGENOM" id="CLU_1870611_0_0_2"/>
<reference evidence="1 2" key="1">
    <citation type="submission" date="2013-07" db="EMBL/GenBank/DDBJ databases">
        <title>Genome of Archaeoglobus fulgidus.</title>
        <authorList>
            <person name="Fiebig A."/>
            <person name="Birkeland N.-K."/>
        </authorList>
    </citation>
    <scope>NUCLEOTIDE SEQUENCE [LARGE SCALE GENOMIC DNA]</scope>
    <source>
        <strain evidence="1 2">DSM 8774</strain>
    </source>
</reference>
<accession>A0A075WD31</accession>
<dbReference type="EMBL" id="CP006577">
    <property type="protein sequence ID" value="AIG97512.1"/>
    <property type="molecule type" value="Genomic_DNA"/>
</dbReference>
<dbReference type="KEGG" id="afg:AFULGI_00007120"/>
<dbReference type="Proteomes" id="UP000028501">
    <property type="component" value="Chromosome"/>
</dbReference>
<name>A0A075WD31_ARCFL</name>
<sequence>MIKLVEPLKKLIIDGVGVSGEEVEEQLFGGFCECGGVMYQRFWFTRDSEKILVSECEKCWKHKAMIFNSHSFVSHQSVEVLGKYDFVELLKETLGEKEFESLVRKAKNEEFDPVSYTRAKKMLTSMNLDIDEILDQVR</sequence>
<dbReference type="GeneID" id="24794234"/>
<protein>
    <submittedName>
        <fullName evidence="1">Uncharacterized protein</fullName>
    </submittedName>
</protein>